<organism evidence="2 3">
    <name type="scientific">Streptomyces albospinus</name>
    <dbReference type="NCBI Taxonomy" id="285515"/>
    <lineage>
        <taxon>Bacteria</taxon>
        <taxon>Bacillati</taxon>
        <taxon>Actinomycetota</taxon>
        <taxon>Actinomycetes</taxon>
        <taxon>Kitasatosporales</taxon>
        <taxon>Streptomycetaceae</taxon>
        <taxon>Streptomyces</taxon>
    </lineage>
</organism>
<evidence type="ECO:0000313" key="3">
    <source>
        <dbReference type="Proteomes" id="UP000654471"/>
    </source>
</evidence>
<dbReference type="EMBL" id="BMRP01000044">
    <property type="protein sequence ID" value="GGU94034.1"/>
    <property type="molecule type" value="Genomic_DNA"/>
</dbReference>
<evidence type="ECO:0000256" key="1">
    <source>
        <dbReference type="SAM" id="MobiDB-lite"/>
    </source>
</evidence>
<reference evidence="3" key="1">
    <citation type="journal article" date="2019" name="Int. J. Syst. Evol. Microbiol.">
        <title>The Global Catalogue of Microorganisms (GCM) 10K type strain sequencing project: providing services to taxonomists for standard genome sequencing and annotation.</title>
        <authorList>
            <consortium name="The Broad Institute Genomics Platform"/>
            <consortium name="The Broad Institute Genome Sequencing Center for Infectious Disease"/>
            <person name="Wu L."/>
            <person name="Ma J."/>
        </authorList>
    </citation>
    <scope>NUCLEOTIDE SEQUENCE [LARGE SCALE GENOMIC DNA]</scope>
    <source>
        <strain evidence="3">JCM 3399</strain>
    </source>
</reference>
<comment type="caution">
    <text evidence="2">The sequence shown here is derived from an EMBL/GenBank/DDBJ whole genome shotgun (WGS) entry which is preliminary data.</text>
</comment>
<protein>
    <recommendedName>
        <fullName evidence="4">Secreted protein</fullName>
    </recommendedName>
</protein>
<accession>A0ABQ2VKJ5</accession>
<evidence type="ECO:0000313" key="2">
    <source>
        <dbReference type="EMBL" id="GGU94034.1"/>
    </source>
</evidence>
<evidence type="ECO:0008006" key="4">
    <source>
        <dbReference type="Google" id="ProtNLM"/>
    </source>
</evidence>
<keyword evidence="3" id="KW-1185">Reference proteome</keyword>
<name>A0ABQ2VKJ5_9ACTN</name>
<gene>
    <name evidence="2" type="ORF">GCM10010211_71400</name>
</gene>
<sequence>MALLCVLGTAIALGSVLTGSGGDKKAGANASRPPDPAEKQGPGGPGKAPAGGPVMRIDGWDGPVTPNEIKSFTAHVRTLTPAPDNTGNNWAQGPSGQAAKAMGRVYEISHDTAILDRMIGFCDAVLFERNDLAPSPVGQHTLWTGKIDPAWPNNVTAQPVGTGGEQGDSIGHLGNCARQILQTPAIWHHRVPTGDPHRYGASYLDRAKKYVAQADAAVDEHILARLLDVSRGNRQYFAADSPYQGGKPVPWNQQMMFDYGFSNLAIAHQILGDDAPRVAHYDRLVSTSVNWFFSTTRKYTDPAGKPAYDWGYSPSQSTGEDSNHGSLDCAGIYQLYLTGRYGITPAMMTPLADMFVDVMTKGPHKYAGRVDGTNGRGHGSPTSYLRDGFLSLAEFRPDAYHAMLAEALPRGGTANIGSFSDALMLKSRRSQRH</sequence>
<feature type="region of interest" description="Disordered" evidence="1">
    <location>
        <begin position="18"/>
        <end position="55"/>
    </location>
</feature>
<dbReference type="Proteomes" id="UP000654471">
    <property type="component" value="Unassembled WGS sequence"/>
</dbReference>
<proteinExistence type="predicted"/>